<dbReference type="InterPro" id="IPR036582">
    <property type="entry name" value="Mao_N_sf"/>
</dbReference>
<feature type="domain" description="Deacetylase PdaC" evidence="4">
    <location>
        <begin position="62"/>
        <end position="161"/>
    </location>
</feature>
<dbReference type="OrthoDB" id="5637at2"/>
<evidence type="ECO:0000259" key="2">
    <source>
        <dbReference type="Pfam" id="PF07833"/>
    </source>
</evidence>
<dbReference type="AlphaFoldDB" id="E0IEV9"/>
<keyword evidence="6" id="KW-1185">Reference proteome</keyword>
<reference evidence="5 6" key="1">
    <citation type="submission" date="2010-07" db="EMBL/GenBank/DDBJ databases">
        <title>The draft genome of Paenibacillus curdlanolyticus YK9.</title>
        <authorList>
            <consortium name="US DOE Joint Genome Institute (JGI-PGF)"/>
            <person name="Lucas S."/>
            <person name="Copeland A."/>
            <person name="Lapidus A."/>
            <person name="Cheng J.-F."/>
            <person name="Bruce D."/>
            <person name="Goodwin L."/>
            <person name="Pitluck S."/>
            <person name="Land M.L."/>
            <person name="Hauser L."/>
            <person name="Chang Y.-J."/>
            <person name="Jeffries C."/>
            <person name="Anderson I.J."/>
            <person name="Johnson E."/>
            <person name="Loganathan U."/>
            <person name="Mulhopadhyay B."/>
            <person name="Kyrpides N."/>
            <person name="Woyke T.J."/>
        </authorList>
    </citation>
    <scope>NUCLEOTIDE SEQUENCE [LARGE SCALE GENOMIC DNA]</scope>
    <source>
        <strain evidence="5 6">YK9</strain>
    </source>
</reference>
<feature type="domain" description="DUF3298" evidence="3">
    <location>
        <begin position="189"/>
        <end position="252"/>
    </location>
</feature>
<evidence type="ECO:0000313" key="6">
    <source>
        <dbReference type="Proteomes" id="UP000005387"/>
    </source>
</evidence>
<evidence type="ECO:0000259" key="3">
    <source>
        <dbReference type="Pfam" id="PF11738"/>
    </source>
</evidence>
<evidence type="ECO:0000313" key="5">
    <source>
        <dbReference type="EMBL" id="EFM09197.1"/>
    </source>
</evidence>
<dbReference type="Pfam" id="PF13739">
    <property type="entry name" value="PdaC"/>
    <property type="match status" value="1"/>
</dbReference>
<dbReference type="InterPro" id="IPR037126">
    <property type="entry name" value="PdaC/RsiV-like_sf"/>
</dbReference>
<dbReference type="eggNOG" id="COG5513">
    <property type="taxonomic scope" value="Bacteria"/>
</dbReference>
<dbReference type="Gene3D" id="3.30.457.10">
    <property type="entry name" value="Copper amine oxidase-like, N-terminal domain"/>
    <property type="match status" value="1"/>
</dbReference>
<protein>
    <submittedName>
        <fullName evidence="5">Copper amine oxidase domain protein</fullName>
    </submittedName>
</protein>
<feature type="chain" id="PRO_5003136483" evidence="1">
    <location>
        <begin position="28"/>
        <end position="368"/>
    </location>
</feature>
<dbReference type="InterPro" id="IPR021729">
    <property type="entry name" value="DUF3298"/>
</dbReference>
<dbReference type="Gene3D" id="3.30.565.40">
    <property type="entry name" value="Fervidobacterium nodosum Rt17-B1 like"/>
    <property type="match status" value="1"/>
</dbReference>
<dbReference type="Pfam" id="PF07833">
    <property type="entry name" value="Cu_amine_oxidN1"/>
    <property type="match status" value="1"/>
</dbReference>
<dbReference type="RefSeq" id="WP_006040183.1">
    <property type="nucleotide sequence ID" value="NZ_AEDD01000012.1"/>
</dbReference>
<accession>E0IEV9</accession>
<organism evidence="5 6">
    <name type="scientific">Paenibacillus curdlanolyticus YK9</name>
    <dbReference type="NCBI Taxonomy" id="717606"/>
    <lineage>
        <taxon>Bacteria</taxon>
        <taxon>Bacillati</taxon>
        <taxon>Bacillota</taxon>
        <taxon>Bacilli</taxon>
        <taxon>Bacillales</taxon>
        <taxon>Paenibacillaceae</taxon>
        <taxon>Paenibacillus</taxon>
    </lineage>
</organism>
<evidence type="ECO:0000259" key="4">
    <source>
        <dbReference type="Pfam" id="PF13739"/>
    </source>
</evidence>
<dbReference type="Gene3D" id="3.90.640.20">
    <property type="entry name" value="Heat-shock cognate protein, ATPase"/>
    <property type="match status" value="1"/>
</dbReference>
<dbReference type="STRING" id="717606.PaecuDRAFT_4200"/>
<dbReference type="InterPro" id="IPR012854">
    <property type="entry name" value="Cu_amine_oxidase-like_N"/>
</dbReference>
<dbReference type="SUPFAM" id="SSF55383">
    <property type="entry name" value="Copper amine oxidase, domain N"/>
    <property type="match status" value="1"/>
</dbReference>
<proteinExistence type="predicted"/>
<sequence>MKSPFKMLTLAVAGSCLLAISAPLALAQTADPYTVNASTAAAAPTASTAQSQHITVTAKLVEEKSDTLTVKLSIPVIAGMLDTNYQAALNGNIERRAMADIDKLKKQAAEDQKFAQESGYEFRPYDLEFSYEVKSDGSAAAGSVLSLVTYTYQYTGGAHGGTLATSYNVKATPQATRITLEQALGKGGLAKANNAVRQQIQANPDMFFYNEIVDFQGVSADQAFFIEKGIVHVVFQQYEIAPYAAGILKIAVTDKAAAGPSVSITSKQFVPGNGGAVLVPLRQTAASLGYKVAWNSKTRSAEVSRDAQWTSVTLNKNSYSLNKMAPIKLSAAPNQFKGTIYVPVDFFSTILKLNVTKDSKTGTITIKG</sequence>
<feature type="domain" description="Copper amine oxidase-like N-terminal" evidence="2">
    <location>
        <begin position="274"/>
        <end position="366"/>
    </location>
</feature>
<name>E0IEV9_9BACL</name>
<dbReference type="Pfam" id="PF11738">
    <property type="entry name" value="DUF3298"/>
    <property type="match status" value="1"/>
</dbReference>
<dbReference type="InterPro" id="IPR025303">
    <property type="entry name" value="PdaC"/>
</dbReference>
<feature type="signal peptide" evidence="1">
    <location>
        <begin position="1"/>
        <end position="27"/>
    </location>
</feature>
<evidence type="ECO:0000256" key="1">
    <source>
        <dbReference type="SAM" id="SignalP"/>
    </source>
</evidence>
<dbReference type="Proteomes" id="UP000005387">
    <property type="component" value="Unassembled WGS sequence"/>
</dbReference>
<dbReference type="EMBL" id="AEDD01000012">
    <property type="protein sequence ID" value="EFM09197.1"/>
    <property type="molecule type" value="Genomic_DNA"/>
</dbReference>
<keyword evidence="1" id="KW-0732">Signal</keyword>
<gene>
    <name evidence="5" type="ORF">PaecuDRAFT_4200</name>
</gene>